<dbReference type="EMBL" id="RKLQ01000005">
    <property type="protein sequence ID" value="MBX0305604.1"/>
    <property type="molecule type" value="Genomic_DNA"/>
</dbReference>
<keyword evidence="3" id="KW-1185">Reference proteome</keyword>
<evidence type="ECO:0000313" key="2">
    <source>
        <dbReference type="EMBL" id="MBX0305604.1"/>
    </source>
</evidence>
<reference evidence="2" key="1">
    <citation type="submission" date="2021-06" db="EMBL/GenBank/DDBJ databases">
        <title>Halomicroarcula sp. F24A a new haloarchaeum isolated from saline soil.</title>
        <authorList>
            <person name="Duran-Viseras A."/>
            <person name="Sanchez-Porro C."/>
            <person name="Ventosa A."/>
        </authorList>
    </citation>
    <scope>NUCLEOTIDE SEQUENCE</scope>
    <source>
        <strain evidence="2">F24A</strain>
    </source>
</reference>
<name>A0A8J7YLW6_9EURY</name>
<sequence length="135" mass="14515">MTGFKSGASDDDPLGSGDSDTEADTTGSSDITEAQSSTLSSGRSELDRSQDKSSSSSPELPWIFDRSSITDGREKTVQLHLQQSTLDTQRQAKSDVESALGETVKKADLREAAIIVGLQQVDDVTDILEEWGYGR</sequence>
<dbReference type="Proteomes" id="UP000783863">
    <property type="component" value="Unassembled WGS sequence"/>
</dbReference>
<protein>
    <submittedName>
        <fullName evidence="2">Uncharacterized protein</fullName>
    </submittedName>
</protein>
<feature type="region of interest" description="Disordered" evidence="1">
    <location>
        <begin position="1"/>
        <end position="67"/>
    </location>
</feature>
<accession>A0A8J7YLW6</accession>
<gene>
    <name evidence="2" type="ORF">EGD98_18325</name>
</gene>
<dbReference type="RefSeq" id="WP_220589831.1">
    <property type="nucleotide sequence ID" value="NZ_RKLQ01000005.1"/>
</dbReference>
<proteinExistence type="predicted"/>
<dbReference type="Pfam" id="PF25925">
    <property type="entry name" value="DUF7970"/>
    <property type="match status" value="1"/>
</dbReference>
<feature type="compositionally biased region" description="Polar residues" evidence="1">
    <location>
        <begin position="24"/>
        <end position="43"/>
    </location>
</feature>
<evidence type="ECO:0000256" key="1">
    <source>
        <dbReference type="SAM" id="MobiDB-lite"/>
    </source>
</evidence>
<evidence type="ECO:0000313" key="3">
    <source>
        <dbReference type="Proteomes" id="UP000783863"/>
    </source>
</evidence>
<feature type="compositionally biased region" description="Acidic residues" evidence="1">
    <location>
        <begin position="9"/>
        <end position="23"/>
    </location>
</feature>
<dbReference type="AlphaFoldDB" id="A0A8J7YLW6"/>
<dbReference type="InterPro" id="IPR058276">
    <property type="entry name" value="DUF7970"/>
</dbReference>
<comment type="caution">
    <text evidence="2">The sequence shown here is derived from an EMBL/GenBank/DDBJ whole genome shotgun (WGS) entry which is preliminary data.</text>
</comment>
<organism evidence="2 3">
    <name type="scientific">Haloarcula salinisoli</name>
    <dbReference type="NCBI Taxonomy" id="2487746"/>
    <lineage>
        <taxon>Archaea</taxon>
        <taxon>Methanobacteriati</taxon>
        <taxon>Methanobacteriota</taxon>
        <taxon>Stenosarchaea group</taxon>
        <taxon>Halobacteria</taxon>
        <taxon>Halobacteriales</taxon>
        <taxon>Haloarculaceae</taxon>
        <taxon>Haloarcula</taxon>
    </lineage>
</organism>